<dbReference type="STRING" id="419481.SAMN05216233_10570"/>
<dbReference type="RefSeq" id="WP_092210243.1">
    <property type="nucleotide sequence ID" value="NZ_FMUX01000005.1"/>
</dbReference>
<reference evidence="2 3" key="1">
    <citation type="submission" date="2016-10" db="EMBL/GenBank/DDBJ databases">
        <authorList>
            <person name="de Groot N.N."/>
        </authorList>
    </citation>
    <scope>NUCLEOTIDE SEQUENCE [LARGE SCALE GENOMIC DNA]</scope>
    <source>
        <strain evidence="2 3">AA1</strain>
    </source>
</reference>
<dbReference type="EMBL" id="FMUX01000005">
    <property type="protein sequence ID" value="SCY19802.1"/>
    <property type="molecule type" value="Genomic_DNA"/>
</dbReference>
<dbReference type="Proteomes" id="UP000198870">
    <property type="component" value="Unassembled WGS sequence"/>
</dbReference>
<sequence>MNPQALSTCFCTPDVDACRMFYRKHFAASIAFDCGWYLSLRFGKEGPTVQFMEPREDMPVFGGAGVVLNFKVEDVDAEHARLTGEGLATVRPLEDHPWGDRGFSVVDPIGNALYIYSDIEPTEEYKAYYRE</sequence>
<evidence type="ECO:0000313" key="3">
    <source>
        <dbReference type="Proteomes" id="UP000198870"/>
    </source>
</evidence>
<name>A0A1G5DYJ9_9BACT</name>
<feature type="domain" description="Glyoxalase/fosfomycin resistance/dioxygenase" evidence="1">
    <location>
        <begin position="10"/>
        <end position="113"/>
    </location>
</feature>
<dbReference type="InterPro" id="IPR004360">
    <property type="entry name" value="Glyas_Fos-R_dOase_dom"/>
</dbReference>
<dbReference type="Pfam" id="PF00903">
    <property type="entry name" value="Glyoxalase"/>
    <property type="match status" value="1"/>
</dbReference>
<accession>A0A1G5DYJ9</accession>
<organism evidence="2 3">
    <name type="scientific">Desulfoluna spongiiphila</name>
    <dbReference type="NCBI Taxonomy" id="419481"/>
    <lineage>
        <taxon>Bacteria</taxon>
        <taxon>Pseudomonadati</taxon>
        <taxon>Thermodesulfobacteriota</taxon>
        <taxon>Desulfobacteria</taxon>
        <taxon>Desulfobacterales</taxon>
        <taxon>Desulfolunaceae</taxon>
        <taxon>Desulfoluna</taxon>
    </lineage>
</organism>
<evidence type="ECO:0000313" key="2">
    <source>
        <dbReference type="EMBL" id="SCY19802.1"/>
    </source>
</evidence>
<keyword evidence="3" id="KW-1185">Reference proteome</keyword>
<dbReference type="OrthoDB" id="9797663at2"/>
<evidence type="ECO:0000259" key="1">
    <source>
        <dbReference type="Pfam" id="PF00903"/>
    </source>
</evidence>
<protein>
    <submittedName>
        <fullName evidence="2">Glyoxalase-like domain-containing protein</fullName>
    </submittedName>
</protein>
<dbReference type="InterPro" id="IPR029068">
    <property type="entry name" value="Glyas_Bleomycin-R_OHBP_Dase"/>
</dbReference>
<gene>
    <name evidence="2" type="ORF">SAMN05216233_10570</name>
</gene>
<dbReference type="SUPFAM" id="SSF54593">
    <property type="entry name" value="Glyoxalase/Bleomycin resistance protein/Dihydroxybiphenyl dioxygenase"/>
    <property type="match status" value="1"/>
</dbReference>
<dbReference type="Gene3D" id="3.30.720.120">
    <property type="match status" value="1"/>
</dbReference>
<proteinExistence type="predicted"/>
<dbReference type="Gene3D" id="3.30.720.110">
    <property type="match status" value="1"/>
</dbReference>
<dbReference type="AlphaFoldDB" id="A0A1G5DYJ9"/>